<protein>
    <recommendedName>
        <fullName evidence="4">RRM domain-containing protein</fullName>
    </recommendedName>
</protein>
<dbReference type="PANTHER" id="PTHR33527">
    <property type="entry name" value="OS07G0274300 PROTEIN"/>
    <property type="match status" value="1"/>
</dbReference>
<gene>
    <name evidence="2" type="ORF">C5167_045647</name>
</gene>
<keyword evidence="3" id="KW-1185">Reference proteome</keyword>
<accession>A0A4Y7LFB9</accession>
<evidence type="ECO:0000313" key="3">
    <source>
        <dbReference type="Proteomes" id="UP000316621"/>
    </source>
</evidence>
<dbReference type="Gramene" id="RZC82865">
    <property type="protein sequence ID" value="RZC82865"/>
    <property type="gene ID" value="C5167_045647"/>
</dbReference>
<evidence type="ECO:0000313" key="2">
    <source>
        <dbReference type="EMBL" id="RZC82865.1"/>
    </source>
</evidence>
<feature type="chain" id="PRO_5021356414" description="RRM domain-containing protein" evidence="1">
    <location>
        <begin position="21"/>
        <end position="165"/>
    </location>
</feature>
<evidence type="ECO:0008006" key="4">
    <source>
        <dbReference type="Google" id="ProtNLM"/>
    </source>
</evidence>
<dbReference type="AlphaFoldDB" id="A0A4Y7LFB9"/>
<keyword evidence="1" id="KW-0732">Signal</keyword>
<proteinExistence type="predicted"/>
<name>A0A4Y7LFB9_PAPSO</name>
<reference evidence="2 3" key="1">
    <citation type="journal article" date="2018" name="Science">
        <title>The opium poppy genome and morphinan production.</title>
        <authorList>
            <person name="Guo L."/>
            <person name="Winzer T."/>
            <person name="Yang X."/>
            <person name="Li Y."/>
            <person name="Ning Z."/>
            <person name="He Z."/>
            <person name="Teodor R."/>
            <person name="Lu Y."/>
            <person name="Bowser T.A."/>
            <person name="Graham I.A."/>
            <person name="Ye K."/>
        </authorList>
    </citation>
    <scope>NUCLEOTIDE SEQUENCE [LARGE SCALE GENOMIC DNA]</scope>
    <source>
        <strain evidence="3">cv. HN1</strain>
        <tissue evidence="2">Leaves</tissue>
    </source>
</reference>
<feature type="signal peptide" evidence="1">
    <location>
        <begin position="1"/>
        <end position="20"/>
    </location>
</feature>
<dbReference type="EMBL" id="CM010725">
    <property type="protein sequence ID" value="RZC82865.1"/>
    <property type="molecule type" value="Genomic_DNA"/>
</dbReference>
<dbReference type="PANTHER" id="PTHR33527:SF14">
    <property type="entry name" value="OS07G0274300 PROTEIN"/>
    <property type="match status" value="1"/>
</dbReference>
<organism evidence="2 3">
    <name type="scientific">Papaver somniferum</name>
    <name type="common">Opium poppy</name>
    <dbReference type="NCBI Taxonomy" id="3469"/>
    <lineage>
        <taxon>Eukaryota</taxon>
        <taxon>Viridiplantae</taxon>
        <taxon>Streptophyta</taxon>
        <taxon>Embryophyta</taxon>
        <taxon>Tracheophyta</taxon>
        <taxon>Spermatophyta</taxon>
        <taxon>Magnoliopsida</taxon>
        <taxon>Ranunculales</taxon>
        <taxon>Papaveraceae</taxon>
        <taxon>Papaveroideae</taxon>
        <taxon>Papaver</taxon>
    </lineage>
</organism>
<dbReference type="Proteomes" id="UP000316621">
    <property type="component" value="Chromosome 11"/>
</dbReference>
<sequence length="165" mass="18474">MKVSLLILCEQALLLLNTLQDTTIIMVNIRIRNHQLTENDGSVILIFARGGRAVTREEIRDYFRSNYGADCVKSIRLHYREPCRTLFSARVVFYSMSTVESVLHGQGYVLLVINGTLVSVRANARRSQPIDVVAAGSPPPAPATPAMILREAELWSEWFINMPSA</sequence>
<evidence type="ECO:0000256" key="1">
    <source>
        <dbReference type="SAM" id="SignalP"/>
    </source>
</evidence>